<name>A0A916TYA7_9HYPH</name>
<organism evidence="2 3">
    <name type="scientific">Chelatococcus reniformis</name>
    <dbReference type="NCBI Taxonomy" id="1494448"/>
    <lineage>
        <taxon>Bacteria</taxon>
        <taxon>Pseudomonadati</taxon>
        <taxon>Pseudomonadota</taxon>
        <taxon>Alphaproteobacteria</taxon>
        <taxon>Hyphomicrobiales</taxon>
        <taxon>Chelatococcaceae</taxon>
        <taxon>Chelatococcus</taxon>
    </lineage>
</organism>
<proteinExistence type="predicted"/>
<dbReference type="RefSeq" id="WP_210324433.1">
    <property type="nucleotide sequence ID" value="NZ_BMGG01000001.1"/>
</dbReference>
<gene>
    <name evidence="2" type="ORF">GCM10010994_07480</name>
</gene>
<evidence type="ECO:0000313" key="3">
    <source>
        <dbReference type="Proteomes" id="UP000637002"/>
    </source>
</evidence>
<dbReference type="AlphaFoldDB" id="A0A916TYA7"/>
<dbReference type="Proteomes" id="UP000637002">
    <property type="component" value="Unassembled WGS sequence"/>
</dbReference>
<reference evidence="2" key="2">
    <citation type="submission" date="2020-09" db="EMBL/GenBank/DDBJ databases">
        <authorList>
            <person name="Sun Q."/>
            <person name="Zhou Y."/>
        </authorList>
    </citation>
    <scope>NUCLEOTIDE SEQUENCE</scope>
    <source>
        <strain evidence="2">CGMCC 1.12919</strain>
    </source>
</reference>
<keyword evidence="1" id="KW-0812">Transmembrane</keyword>
<protein>
    <submittedName>
        <fullName evidence="2">Uncharacterized protein</fullName>
    </submittedName>
</protein>
<evidence type="ECO:0000313" key="2">
    <source>
        <dbReference type="EMBL" id="GGC50834.1"/>
    </source>
</evidence>
<keyword evidence="3" id="KW-1185">Reference proteome</keyword>
<evidence type="ECO:0000256" key="1">
    <source>
        <dbReference type="SAM" id="Phobius"/>
    </source>
</evidence>
<feature type="transmembrane region" description="Helical" evidence="1">
    <location>
        <begin position="29"/>
        <end position="49"/>
    </location>
</feature>
<comment type="caution">
    <text evidence="2">The sequence shown here is derived from an EMBL/GenBank/DDBJ whole genome shotgun (WGS) entry which is preliminary data.</text>
</comment>
<dbReference type="EMBL" id="BMGG01000001">
    <property type="protein sequence ID" value="GGC50834.1"/>
    <property type="molecule type" value="Genomic_DNA"/>
</dbReference>
<keyword evidence="1" id="KW-0472">Membrane</keyword>
<keyword evidence="1" id="KW-1133">Transmembrane helix</keyword>
<accession>A0A916TYA7</accession>
<reference evidence="2" key="1">
    <citation type="journal article" date="2014" name="Int. J. Syst. Evol. Microbiol.">
        <title>Complete genome sequence of Corynebacterium casei LMG S-19264T (=DSM 44701T), isolated from a smear-ripened cheese.</title>
        <authorList>
            <consortium name="US DOE Joint Genome Institute (JGI-PGF)"/>
            <person name="Walter F."/>
            <person name="Albersmeier A."/>
            <person name="Kalinowski J."/>
            <person name="Ruckert C."/>
        </authorList>
    </citation>
    <scope>NUCLEOTIDE SEQUENCE</scope>
    <source>
        <strain evidence="2">CGMCC 1.12919</strain>
    </source>
</reference>
<sequence>MQHLSGTEVERLKHPHRLAPRRSLASMDMGLVLAWLSGLTVVLVVVIALA</sequence>